<accession>A0ABS6SGU0</accession>
<evidence type="ECO:0000256" key="1">
    <source>
        <dbReference type="ARBA" id="ARBA00004651"/>
    </source>
</evidence>
<evidence type="ECO:0000256" key="2">
    <source>
        <dbReference type="ARBA" id="ARBA00009261"/>
    </source>
</evidence>
<dbReference type="PANTHER" id="PTHR30330:SF3">
    <property type="entry name" value="TRANSCRIPTIONAL REGULATOR, LRP FAMILY"/>
    <property type="match status" value="1"/>
</dbReference>
<keyword evidence="3 8" id="KW-0813">Transport</keyword>
<feature type="transmembrane region" description="Helical" evidence="8">
    <location>
        <begin position="285"/>
        <end position="309"/>
    </location>
</feature>
<feature type="transmembrane region" description="Helical" evidence="8">
    <location>
        <begin position="120"/>
        <end position="148"/>
    </location>
</feature>
<comment type="caution">
    <text evidence="9">The sequence shown here is derived from an EMBL/GenBank/DDBJ whole genome shotgun (WGS) entry which is preliminary data.</text>
</comment>
<sequence length="507" mass="53071">MPKIRRGWPTRRERSKCRLHNKKLGRAAVLEVLTEAVGTLNDRVFQTVNMFGVDIGVVVLFLAGAMLFFTAWLGVPQVRGIGIGIRVLKGKYDDPEAPGSVSQFQALSTALSGTVGLGNIAGVAIAIGLGGPGAVLWMFIIGFFAMALKCAEVTLGLKYREFAADGEVRGGPMYVVKNGLASIGLPRSGKFLGVLYSLFALGGAIPLIQANQSFAALADVGGFEAGPTGGLIYGIILAVMIGVVIVGGVKSIARVTGRVVPVMCAIYLGGVLMVLMVNAGAIPAALASIFSGAFSADAAVGGVVGVFVVGMQRAVFSSEAGVGTAVIAHSAARTHHPASEGMVALLEPMFDTMIVCMATALMIVVTGVHQQGFQDIAMTSAAFASVVSWFPYVLLIAVLLFAYSTLIAWGYYFATAFGYLFGHGKRRDLFAKILYCALTPMGSILGAAAVVNLIDALFFLMVLPNVIGLIFLSPILRREVNGFLAKVKSGEIYGDGVGDEHITPPHD</sequence>
<evidence type="ECO:0000313" key="9">
    <source>
        <dbReference type="EMBL" id="MBV7257253.1"/>
    </source>
</evidence>
<proteinExistence type="inferred from homology"/>
<evidence type="ECO:0000256" key="3">
    <source>
        <dbReference type="ARBA" id="ARBA00022448"/>
    </source>
</evidence>
<reference evidence="9 10" key="1">
    <citation type="submission" date="2021-04" db="EMBL/GenBank/DDBJ databases">
        <authorList>
            <person name="Pira H."/>
            <person name="Risdian C."/>
            <person name="Wink J."/>
        </authorList>
    </citation>
    <scope>NUCLEOTIDE SEQUENCE [LARGE SCALE GENOMIC DNA]</scope>
    <source>
        <strain evidence="9 10">WHA3</strain>
    </source>
</reference>
<dbReference type="Proteomes" id="UP000722336">
    <property type="component" value="Unassembled WGS sequence"/>
</dbReference>
<dbReference type="InterPro" id="IPR001463">
    <property type="entry name" value="Na/Ala_symport"/>
</dbReference>
<feature type="transmembrane region" description="Helical" evidence="8">
    <location>
        <begin position="230"/>
        <end position="247"/>
    </location>
</feature>
<keyword evidence="6 8" id="KW-1133">Transmembrane helix</keyword>
<feature type="transmembrane region" description="Helical" evidence="8">
    <location>
        <begin position="349"/>
        <end position="369"/>
    </location>
</feature>
<comment type="similarity">
    <text evidence="2 8">Belongs to the alanine or glycine:cation symporter (AGCS) (TC 2.A.25) family.</text>
</comment>
<evidence type="ECO:0000256" key="4">
    <source>
        <dbReference type="ARBA" id="ARBA00022475"/>
    </source>
</evidence>
<evidence type="ECO:0000256" key="6">
    <source>
        <dbReference type="ARBA" id="ARBA00022989"/>
    </source>
</evidence>
<name>A0ABS6SGU0_9SPHN</name>
<feature type="transmembrane region" description="Helical" evidence="8">
    <location>
        <begin position="389"/>
        <end position="421"/>
    </location>
</feature>
<protein>
    <submittedName>
        <fullName evidence="9">Alanine:cation symporter family protein</fullName>
    </submittedName>
</protein>
<dbReference type="NCBIfam" id="TIGR00835">
    <property type="entry name" value="agcS"/>
    <property type="match status" value="1"/>
</dbReference>
<comment type="subcellular location">
    <subcellularLocation>
        <location evidence="8">Cell inner membrane</location>
        <topology evidence="8">Multi-pass membrane protein</topology>
    </subcellularLocation>
    <subcellularLocation>
        <location evidence="1">Cell membrane</location>
        <topology evidence="1">Multi-pass membrane protein</topology>
    </subcellularLocation>
</comment>
<feature type="transmembrane region" description="Helical" evidence="8">
    <location>
        <begin position="433"/>
        <end position="451"/>
    </location>
</feature>
<keyword evidence="8" id="KW-0997">Cell inner membrane</keyword>
<keyword evidence="5 8" id="KW-0812">Transmembrane</keyword>
<evidence type="ECO:0000313" key="10">
    <source>
        <dbReference type="Proteomes" id="UP000722336"/>
    </source>
</evidence>
<feature type="transmembrane region" description="Helical" evidence="8">
    <location>
        <begin position="51"/>
        <end position="73"/>
    </location>
</feature>
<keyword evidence="8" id="KW-0769">Symport</keyword>
<feature type="transmembrane region" description="Helical" evidence="8">
    <location>
        <begin position="457"/>
        <end position="476"/>
    </location>
</feature>
<evidence type="ECO:0000256" key="7">
    <source>
        <dbReference type="ARBA" id="ARBA00023136"/>
    </source>
</evidence>
<dbReference type="PANTHER" id="PTHR30330">
    <property type="entry name" value="AGSS FAMILY TRANSPORTER, SODIUM-ALANINE"/>
    <property type="match status" value="1"/>
</dbReference>
<keyword evidence="10" id="KW-1185">Reference proteome</keyword>
<feature type="transmembrane region" description="Helical" evidence="8">
    <location>
        <begin position="191"/>
        <end position="210"/>
    </location>
</feature>
<organism evidence="9 10">
    <name type="scientific">Pacificimonas pallii</name>
    <dbReference type="NCBI Taxonomy" id="2827236"/>
    <lineage>
        <taxon>Bacteria</taxon>
        <taxon>Pseudomonadati</taxon>
        <taxon>Pseudomonadota</taxon>
        <taxon>Alphaproteobacteria</taxon>
        <taxon>Sphingomonadales</taxon>
        <taxon>Sphingosinicellaceae</taxon>
        <taxon>Pacificimonas</taxon>
    </lineage>
</organism>
<dbReference type="Pfam" id="PF01235">
    <property type="entry name" value="Na_Ala_symp"/>
    <property type="match status" value="1"/>
</dbReference>
<evidence type="ECO:0000256" key="8">
    <source>
        <dbReference type="RuleBase" id="RU363064"/>
    </source>
</evidence>
<evidence type="ECO:0000256" key="5">
    <source>
        <dbReference type="ARBA" id="ARBA00022692"/>
    </source>
</evidence>
<gene>
    <name evidence="9" type="ORF">KCG44_10710</name>
</gene>
<keyword evidence="4" id="KW-1003">Cell membrane</keyword>
<feature type="transmembrane region" description="Helical" evidence="8">
    <location>
        <begin position="259"/>
        <end position="279"/>
    </location>
</feature>
<keyword evidence="7 8" id="KW-0472">Membrane</keyword>
<dbReference type="EMBL" id="JAGSPA010000003">
    <property type="protein sequence ID" value="MBV7257253.1"/>
    <property type="molecule type" value="Genomic_DNA"/>
</dbReference>